<protein>
    <submittedName>
        <fullName evidence="1">Uncharacterized protein</fullName>
    </submittedName>
</protein>
<accession>A0A8J2XSH6</accession>
<dbReference type="Proteomes" id="UP000607559">
    <property type="component" value="Unassembled WGS sequence"/>
</dbReference>
<sequence length="81" mass="9457">MVLPMTLFTPEDLLRYLYKESSPELTVAIEAALKEDWMLRERLEILRSSTNELDAIVVSPRMEVIQRVMNYARKEAVQESV</sequence>
<evidence type="ECO:0000313" key="2">
    <source>
        <dbReference type="Proteomes" id="UP000607559"/>
    </source>
</evidence>
<dbReference type="EMBL" id="BMJC01000004">
    <property type="protein sequence ID" value="GGB09240.1"/>
    <property type="molecule type" value="Genomic_DNA"/>
</dbReference>
<comment type="caution">
    <text evidence="1">The sequence shown here is derived from an EMBL/GenBank/DDBJ whole genome shotgun (WGS) entry which is preliminary data.</text>
</comment>
<name>A0A8J2XSH6_9BACT</name>
<gene>
    <name evidence="1" type="ORF">GCM10011511_35960</name>
</gene>
<keyword evidence="2" id="KW-1185">Reference proteome</keyword>
<reference evidence="1" key="2">
    <citation type="submission" date="2020-09" db="EMBL/GenBank/DDBJ databases">
        <authorList>
            <person name="Sun Q."/>
            <person name="Zhou Y."/>
        </authorList>
    </citation>
    <scope>NUCLEOTIDE SEQUENCE</scope>
    <source>
        <strain evidence="1">CGMCC 1.15448</strain>
    </source>
</reference>
<proteinExistence type="predicted"/>
<reference evidence="1" key="1">
    <citation type="journal article" date="2014" name="Int. J. Syst. Evol. Microbiol.">
        <title>Complete genome sequence of Corynebacterium casei LMG S-19264T (=DSM 44701T), isolated from a smear-ripened cheese.</title>
        <authorList>
            <consortium name="US DOE Joint Genome Institute (JGI-PGF)"/>
            <person name="Walter F."/>
            <person name="Albersmeier A."/>
            <person name="Kalinowski J."/>
            <person name="Ruckert C."/>
        </authorList>
    </citation>
    <scope>NUCLEOTIDE SEQUENCE</scope>
    <source>
        <strain evidence="1">CGMCC 1.15448</strain>
    </source>
</reference>
<dbReference type="AlphaFoldDB" id="A0A8J2XSH6"/>
<evidence type="ECO:0000313" key="1">
    <source>
        <dbReference type="EMBL" id="GGB09240.1"/>
    </source>
</evidence>
<organism evidence="1 2">
    <name type="scientific">Puia dinghuensis</name>
    <dbReference type="NCBI Taxonomy" id="1792502"/>
    <lineage>
        <taxon>Bacteria</taxon>
        <taxon>Pseudomonadati</taxon>
        <taxon>Bacteroidota</taxon>
        <taxon>Chitinophagia</taxon>
        <taxon>Chitinophagales</taxon>
        <taxon>Chitinophagaceae</taxon>
        <taxon>Puia</taxon>
    </lineage>
</organism>